<comment type="subcellular location">
    <subcellularLocation>
        <location evidence="16 17">Host cytoplasm</location>
    </subcellularLocation>
    <subcellularLocation>
        <location evidence="16 17">Host nucleus</location>
    </subcellularLocation>
</comment>
<dbReference type="GO" id="GO:0030430">
    <property type="term" value="C:host cell cytoplasm"/>
    <property type="evidence" value="ECO:0007669"/>
    <property type="project" value="UniProtKB-SubCell"/>
</dbReference>
<evidence type="ECO:0000256" key="12">
    <source>
        <dbReference type="ARBA" id="ARBA00023163"/>
    </source>
</evidence>
<dbReference type="GO" id="GO:0052170">
    <property type="term" value="P:symbiont-mediated suppression of host innate immune response"/>
    <property type="evidence" value="ECO:0007669"/>
    <property type="project" value="UniProtKB-KW"/>
</dbReference>
<keyword evidence="15 16" id="KW-1119">Modulation of host cell apoptosis by virus</keyword>
<keyword evidence="14 16" id="KW-0899">Viral immunoevasion</keyword>
<evidence type="ECO:0000256" key="10">
    <source>
        <dbReference type="ARBA" id="ARBA00023125"/>
    </source>
</evidence>
<dbReference type="GO" id="GO:0052150">
    <property type="term" value="P:symbiont-mediated perturbation of host apoptosis"/>
    <property type="evidence" value="ECO:0007669"/>
    <property type="project" value="UniProtKB-KW"/>
</dbReference>
<evidence type="ECO:0000256" key="1">
    <source>
        <dbReference type="ARBA" id="ARBA00006346"/>
    </source>
</evidence>
<keyword evidence="5 16" id="KW-1090">Inhibition of host innate immune response by virus</keyword>
<keyword evidence="13 16" id="KW-1035">Host cytoplasm</keyword>
<evidence type="ECO:0000256" key="8">
    <source>
        <dbReference type="ARBA" id="ARBA00022833"/>
    </source>
</evidence>
<keyword evidence="11 16" id="KW-0010">Activator</keyword>
<dbReference type="InterPro" id="IPR001334">
    <property type="entry name" value="E6"/>
</dbReference>
<dbReference type="GO" id="GO:0008270">
    <property type="term" value="F:zinc ion binding"/>
    <property type="evidence" value="ECO:0007669"/>
    <property type="project" value="UniProtKB-KW"/>
</dbReference>
<evidence type="ECO:0000256" key="15">
    <source>
        <dbReference type="ARBA" id="ARBA00023323"/>
    </source>
</evidence>
<keyword evidence="10 16" id="KW-0238">DNA-binding</keyword>
<keyword evidence="6 16" id="KW-0479">Metal-binding</keyword>
<evidence type="ECO:0000256" key="7">
    <source>
        <dbReference type="ARBA" id="ARBA00022771"/>
    </source>
</evidence>
<evidence type="ECO:0000256" key="3">
    <source>
        <dbReference type="ARBA" id="ARBA00022562"/>
    </source>
</evidence>
<dbReference type="Pfam" id="PF00518">
    <property type="entry name" value="E6"/>
    <property type="match status" value="1"/>
</dbReference>
<dbReference type="Proteomes" id="UP000290659">
    <property type="component" value="Segment"/>
</dbReference>
<evidence type="ECO:0000256" key="2">
    <source>
        <dbReference type="ARBA" id="ARBA00022518"/>
    </source>
</evidence>
<keyword evidence="3 16" id="KW-1048">Host nucleus</keyword>
<dbReference type="GO" id="GO:0006351">
    <property type="term" value="P:DNA-templated transcription"/>
    <property type="evidence" value="ECO:0007669"/>
    <property type="project" value="UniProtKB-UniRule"/>
</dbReference>
<evidence type="ECO:0000313" key="18">
    <source>
        <dbReference type="EMBL" id="AXB87776.1"/>
    </source>
</evidence>
<comment type="caution">
    <text evidence="16">Lacks conserved residue(s) required for the propagation of feature annotation.</text>
</comment>
<name>A0A2Z5END3_9PAPI</name>
<evidence type="ECO:0000256" key="14">
    <source>
        <dbReference type="ARBA" id="ARBA00023280"/>
    </source>
</evidence>
<dbReference type="GO" id="GO:0006355">
    <property type="term" value="P:regulation of DNA-templated transcription"/>
    <property type="evidence" value="ECO:0007669"/>
    <property type="project" value="UniProtKB-UniRule"/>
</dbReference>
<organism evidence="18">
    <name type="scientific">Erethizon dorsatum papillomavirus 2</name>
    <dbReference type="NCBI Taxonomy" id="2268125"/>
    <lineage>
        <taxon>Viruses</taxon>
        <taxon>Monodnaviria</taxon>
        <taxon>Shotokuvirae</taxon>
        <taxon>Cossaviricota</taxon>
        <taxon>Papovaviricetes</taxon>
        <taxon>Zurhausenvirales</taxon>
        <taxon>Papillomaviridae</taxon>
    </lineage>
</organism>
<keyword evidence="2 16" id="KW-0244">Early protein</keyword>
<evidence type="ECO:0000256" key="11">
    <source>
        <dbReference type="ARBA" id="ARBA00023159"/>
    </source>
</evidence>
<comment type="similarity">
    <text evidence="1 16 17">Belongs to the papillomaviridae E6 protein family.</text>
</comment>
<sequence>MDFPDSIQELAAFYQADPEDIYLLCLGCKNELSAEELHVFDAKEFRVLWRRGCPFGFCNSCIGILALHDFCLHRECTLEGDGVEKLTGQSLVTLQVRCLNCLGALTATEKLVCAKLGVPFSRVREQWRGYCRKCYEGVSVGYRIRA</sequence>
<dbReference type="GO" id="GO:0003677">
    <property type="term" value="F:DNA binding"/>
    <property type="evidence" value="ECO:0007669"/>
    <property type="project" value="UniProtKB-UniRule"/>
</dbReference>
<dbReference type="GO" id="GO:0042025">
    <property type="term" value="C:host cell nucleus"/>
    <property type="evidence" value="ECO:0007669"/>
    <property type="project" value="UniProtKB-SubCell"/>
</dbReference>
<dbReference type="GO" id="GO:0039502">
    <property type="term" value="P:symbiont-mediated suppression of host type I interferon-mediated signaling pathway"/>
    <property type="evidence" value="ECO:0007669"/>
    <property type="project" value="UniProtKB-UniRule"/>
</dbReference>
<evidence type="ECO:0000256" key="17">
    <source>
        <dbReference type="RuleBase" id="RU363123"/>
    </source>
</evidence>
<dbReference type="EMBL" id="MH376689">
    <property type="protein sequence ID" value="AXB87776.1"/>
    <property type="molecule type" value="Genomic_DNA"/>
</dbReference>
<evidence type="ECO:0000256" key="16">
    <source>
        <dbReference type="HAMAP-Rule" id="MF_04006"/>
    </source>
</evidence>
<reference evidence="18" key="1">
    <citation type="submission" date="2018-05" db="EMBL/GenBank/DDBJ databases">
        <title>Genomic characterization of Erethizon dorsatum papillomavirus 2, a new papillomavirus species marked by its exceptional genome size.</title>
        <authorList>
            <person name="Vanmechelen B."/>
            <person name="Lockwood S.L."/>
            <person name="Schwartz S.L."/>
            <person name="Maes R."/>
            <person name="Maes P."/>
        </authorList>
    </citation>
    <scope>NUCLEOTIDE SEQUENCE [LARGE SCALE GENOMIC DNA]</scope>
    <source>
        <strain evidence="18">AZ-SWCC-2016</strain>
    </source>
</reference>
<evidence type="ECO:0000256" key="9">
    <source>
        <dbReference type="ARBA" id="ARBA00023015"/>
    </source>
</evidence>
<keyword evidence="4 16" id="KW-0945">Host-virus interaction</keyword>
<dbReference type="Gene3D" id="3.30.240.40">
    <property type="entry name" value="E6 early regulatory protein"/>
    <property type="match status" value="2"/>
</dbReference>
<evidence type="ECO:0000256" key="4">
    <source>
        <dbReference type="ARBA" id="ARBA00022581"/>
    </source>
</evidence>
<dbReference type="SUPFAM" id="SSF161229">
    <property type="entry name" value="E6 C-terminal domain-like"/>
    <property type="match status" value="2"/>
</dbReference>
<gene>
    <name evidence="16" type="primary">E6</name>
</gene>
<keyword evidence="7 16" id="KW-0863">Zinc-finger</keyword>
<evidence type="ECO:0000256" key="5">
    <source>
        <dbReference type="ARBA" id="ARBA00022632"/>
    </source>
</evidence>
<dbReference type="InterPro" id="IPR038575">
    <property type="entry name" value="E6_sf"/>
</dbReference>
<keyword evidence="12 16" id="KW-0804">Transcription</keyword>
<feature type="zinc finger region" evidence="16">
    <location>
        <begin position="25"/>
        <end position="61"/>
    </location>
</feature>
<feature type="zinc finger region" evidence="16">
    <location>
        <begin position="98"/>
        <end position="134"/>
    </location>
</feature>
<keyword evidence="8 16" id="KW-0862">Zinc</keyword>
<keyword evidence="9 16" id="KW-0805">Transcription regulation</keyword>
<comment type="function">
    <text evidence="16">Plays a major role in the induction and maintenance of cellular transformation. E6 associates with host UBE3A/E6-AP ubiquitin-protein ligase and modulates its activity. Protects host keratinocytes from apoptosis by mediating the degradation of host BAK1. May also inhibit host immune response.</text>
</comment>
<proteinExistence type="inferred from homology"/>
<accession>A0A2Z5END3</accession>
<evidence type="ECO:0000256" key="13">
    <source>
        <dbReference type="ARBA" id="ARBA00023200"/>
    </source>
</evidence>
<evidence type="ECO:0000256" key="6">
    <source>
        <dbReference type="ARBA" id="ARBA00022723"/>
    </source>
</evidence>
<comment type="subunit">
    <text evidence="16">Forms homodimers. Interacts with ubiquitin-protein ligase UBE3A/E6-AP; this interaction stimulates UBE3A ubiquitin activity. Interacts with host BAK1.</text>
</comment>
<dbReference type="GO" id="GO:0039648">
    <property type="term" value="P:symbiont-mediated perturbation of host ubiquitin-like protein modification"/>
    <property type="evidence" value="ECO:0007669"/>
    <property type="project" value="UniProtKB-UniRule"/>
</dbReference>
<protein>
    <recommendedName>
        <fullName evidence="16 17">Protein E6</fullName>
    </recommendedName>
</protein>
<dbReference type="HAMAP" id="MF_04006">
    <property type="entry name" value="HPV_E6"/>
    <property type="match status" value="1"/>
</dbReference>